<dbReference type="InterPro" id="IPR001647">
    <property type="entry name" value="HTH_TetR"/>
</dbReference>
<dbReference type="PROSITE" id="PS50977">
    <property type="entry name" value="HTH_TETR_2"/>
    <property type="match status" value="1"/>
</dbReference>
<keyword evidence="3" id="KW-0804">Transcription</keyword>
<protein>
    <submittedName>
        <fullName evidence="6">TetR/AcrR family transcriptional regulator</fullName>
    </submittedName>
</protein>
<dbReference type="SUPFAM" id="SSF46689">
    <property type="entry name" value="Homeodomain-like"/>
    <property type="match status" value="1"/>
</dbReference>
<evidence type="ECO:0000259" key="5">
    <source>
        <dbReference type="PROSITE" id="PS50977"/>
    </source>
</evidence>
<accession>A0A2N6SVG2</accession>
<keyword evidence="1" id="KW-0805">Transcription regulation</keyword>
<dbReference type="GO" id="GO:0000976">
    <property type="term" value="F:transcription cis-regulatory region binding"/>
    <property type="evidence" value="ECO:0007669"/>
    <property type="project" value="TreeGrafter"/>
</dbReference>
<proteinExistence type="predicted"/>
<dbReference type="AlphaFoldDB" id="A0A2N6SVG2"/>
<feature type="DNA-binding region" description="H-T-H motif" evidence="4">
    <location>
        <begin position="39"/>
        <end position="58"/>
    </location>
</feature>
<evidence type="ECO:0000256" key="4">
    <source>
        <dbReference type="PROSITE-ProRule" id="PRU00335"/>
    </source>
</evidence>
<sequence>MPARASHSDGLTRIERERRAQIIAATITLVAERGYAEASLSQIARAAGVAKGTVVYHFSTKDAVLTAAYQQVLTGLATHVGEQVEAVPARLAPGAYVRAMIGHLTGHPEHARMIVQAGLAAAALGDRVRPPGQERWAPLTSILGEAADADGRTADPDELRTLALLTGGMIDAVIDEFLDDPTYNTNAAAETIIELLNARL</sequence>
<evidence type="ECO:0000256" key="2">
    <source>
        <dbReference type="ARBA" id="ARBA00023125"/>
    </source>
</evidence>
<evidence type="ECO:0000256" key="3">
    <source>
        <dbReference type="ARBA" id="ARBA00023163"/>
    </source>
</evidence>
<dbReference type="GO" id="GO:0003700">
    <property type="term" value="F:DNA-binding transcription factor activity"/>
    <property type="evidence" value="ECO:0007669"/>
    <property type="project" value="TreeGrafter"/>
</dbReference>
<reference evidence="6 7" key="1">
    <citation type="submission" date="2017-09" db="EMBL/GenBank/DDBJ databases">
        <title>Bacterial strain isolated from the female urinary microbiota.</title>
        <authorList>
            <person name="Thomas-White K."/>
            <person name="Kumar N."/>
            <person name="Forster S."/>
            <person name="Putonti C."/>
            <person name="Lawley T."/>
            <person name="Wolfe A.J."/>
        </authorList>
    </citation>
    <scope>NUCLEOTIDE SEQUENCE [LARGE SCALE GENOMIC DNA]</scope>
    <source>
        <strain evidence="6 7">UMB0908</strain>
    </source>
</reference>
<comment type="caution">
    <text evidence="6">The sequence shown here is derived from an EMBL/GenBank/DDBJ whole genome shotgun (WGS) entry which is preliminary data.</text>
</comment>
<evidence type="ECO:0000256" key="1">
    <source>
        <dbReference type="ARBA" id="ARBA00023015"/>
    </source>
</evidence>
<gene>
    <name evidence="6" type="ORF">CJ204_13040</name>
</gene>
<dbReference type="PANTHER" id="PTHR30055">
    <property type="entry name" value="HTH-TYPE TRANSCRIPTIONAL REGULATOR RUTR"/>
    <property type="match status" value="1"/>
</dbReference>
<dbReference type="SUPFAM" id="SSF48498">
    <property type="entry name" value="Tetracyclin repressor-like, C-terminal domain"/>
    <property type="match status" value="1"/>
</dbReference>
<name>A0A2N6SVG2_9CORY</name>
<organism evidence="6 7">
    <name type="scientific">Corynebacterium xerosis</name>
    <dbReference type="NCBI Taxonomy" id="1725"/>
    <lineage>
        <taxon>Bacteria</taxon>
        <taxon>Bacillati</taxon>
        <taxon>Actinomycetota</taxon>
        <taxon>Actinomycetes</taxon>
        <taxon>Mycobacteriales</taxon>
        <taxon>Corynebacteriaceae</taxon>
        <taxon>Corynebacterium</taxon>
    </lineage>
</organism>
<dbReference type="EMBL" id="PNHF01000054">
    <property type="protein sequence ID" value="PMC61063.1"/>
    <property type="molecule type" value="Genomic_DNA"/>
</dbReference>
<dbReference type="InterPro" id="IPR050109">
    <property type="entry name" value="HTH-type_TetR-like_transc_reg"/>
</dbReference>
<dbReference type="PANTHER" id="PTHR30055:SF234">
    <property type="entry name" value="HTH-TYPE TRANSCRIPTIONAL REGULATOR BETI"/>
    <property type="match status" value="1"/>
</dbReference>
<dbReference type="RefSeq" id="WP_048744399.1">
    <property type="nucleotide sequence ID" value="NZ_PNHF01000054.1"/>
</dbReference>
<dbReference type="Proteomes" id="UP000235363">
    <property type="component" value="Unassembled WGS sequence"/>
</dbReference>
<evidence type="ECO:0000313" key="6">
    <source>
        <dbReference type="EMBL" id="PMC61063.1"/>
    </source>
</evidence>
<evidence type="ECO:0000313" key="7">
    <source>
        <dbReference type="Proteomes" id="UP000235363"/>
    </source>
</evidence>
<dbReference type="Pfam" id="PF00440">
    <property type="entry name" value="TetR_N"/>
    <property type="match status" value="1"/>
</dbReference>
<dbReference type="Gene3D" id="1.10.357.10">
    <property type="entry name" value="Tetracycline Repressor, domain 2"/>
    <property type="match status" value="1"/>
</dbReference>
<dbReference type="PRINTS" id="PR00455">
    <property type="entry name" value="HTHTETR"/>
</dbReference>
<keyword evidence="2 4" id="KW-0238">DNA-binding</keyword>
<dbReference type="InterPro" id="IPR036271">
    <property type="entry name" value="Tet_transcr_reg_TetR-rel_C_sf"/>
</dbReference>
<dbReference type="InterPro" id="IPR009057">
    <property type="entry name" value="Homeodomain-like_sf"/>
</dbReference>
<feature type="domain" description="HTH tetR-type" evidence="5">
    <location>
        <begin position="16"/>
        <end position="76"/>
    </location>
</feature>